<evidence type="ECO:0000313" key="2">
    <source>
        <dbReference type="Proteomes" id="UP001437460"/>
    </source>
</evidence>
<dbReference type="EMBL" id="JBBMFJ010000045">
    <property type="protein sequence ID" value="MEQ2564452.1"/>
    <property type="molecule type" value="Genomic_DNA"/>
</dbReference>
<dbReference type="RefSeq" id="WP_349230445.1">
    <property type="nucleotide sequence ID" value="NZ_JBBMFJ010000045.1"/>
</dbReference>
<organism evidence="1 2">
    <name type="scientific">Ventrimonas faecis</name>
    <dbReference type="NCBI Taxonomy" id="3133170"/>
    <lineage>
        <taxon>Bacteria</taxon>
        <taxon>Bacillati</taxon>
        <taxon>Bacillota</taxon>
        <taxon>Clostridia</taxon>
        <taxon>Lachnospirales</taxon>
        <taxon>Lachnospiraceae</taxon>
        <taxon>Ventrimonas</taxon>
    </lineage>
</organism>
<proteinExistence type="predicted"/>
<comment type="caution">
    <text evidence="1">The sequence shown here is derived from an EMBL/GenBank/DDBJ whole genome shotgun (WGS) entry which is preliminary data.</text>
</comment>
<evidence type="ECO:0000313" key="1">
    <source>
        <dbReference type="EMBL" id="MEQ2564452.1"/>
    </source>
</evidence>
<dbReference type="Proteomes" id="UP001437460">
    <property type="component" value="Unassembled WGS sequence"/>
</dbReference>
<name>A0ABV1HRJ7_9FIRM</name>
<reference evidence="1 2" key="1">
    <citation type="submission" date="2024-03" db="EMBL/GenBank/DDBJ databases">
        <title>Human intestinal bacterial collection.</title>
        <authorList>
            <person name="Pauvert C."/>
            <person name="Hitch T.C.A."/>
            <person name="Clavel T."/>
        </authorList>
    </citation>
    <scope>NUCLEOTIDE SEQUENCE [LARGE SCALE GENOMIC DNA]</scope>
    <source>
        <strain evidence="1 2">CLA-AP-H27</strain>
    </source>
</reference>
<accession>A0ABV1HRJ7</accession>
<protein>
    <submittedName>
        <fullName evidence="1">Uncharacterized protein</fullName>
    </submittedName>
</protein>
<keyword evidence="2" id="KW-1185">Reference proteome</keyword>
<sequence>MALPKRIIIIAYVGLEKHAWKLAIQNRLLWNFQFQQQKQCPQQISMILNRQPFLETPEDWHLKFITTLLQISSVASWRCYFMLND</sequence>
<gene>
    <name evidence="1" type="ORF">WMO41_14995</name>
</gene>